<feature type="compositionally biased region" description="Polar residues" evidence="1">
    <location>
        <begin position="126"/>
        <end position="137"/>
    </location>
</feature>
<keyword evidence="2" id="KW-0732">Signal</keyword>
<evidence type="ECO:0000256" key="2">
    <source>
        <dbReference type="SAM" id="SignalP"/>
    </source>
</evidence>
<evidence type="ECO:0000313" key="3">
    <source>
        <dbReference type="EMBL" id="OCL09985.1"/>
    </source>
</evidence>
<accession>A0A8E2F3N9</accession>
<evidence type="ECO:0000313" key="4">
    <source>
        <dbReference type="Proteomes" id="UP000250140"/>
    </source>
</evidence>
<dbReference type="AlphaFoldDB" id="A0A8E2F3N9"/>
<organism evidence="3 4">
    <name type="scientific">Glonium stellatum</name>
    <dbReference type="NCBI Taxonomy" id="574774"/>
    <lineage>
        <taxon>Eukaryota</taxon>
        <taxon>Fungi</taxon>
        <taxon>Dikarya</taxon>
        <taxon>Ascomycota</taxon>
        <taxon>Pezizomycotina</taxon>
        <taxon>Dothideomycetes</taxon>
        <taxon>Pleosporomycetidae</taxon>
        <taxon>Gloniales</taxon>
        <taxon>Gloniaceae</taxon>
        <taxon>Glonium</taxon>
    </lineage>
</organism>
<sequence length="287" mass="30125">MFLLSLFPAFALLSSVAGEFLGGLPRCWTQCIDTYNQNCGELDFPCEFNFRPHLVNRKRKEKKRSICKASQGAFLTDTVSCARSSCGSSDFEVQLFLGPLEIACEAVNQPIPDSVISSAECTATDSSQPSSTLSATPQSKSHQHSQAAQTTDYITKTYTTTVTQTTTNTDGTTIYIIVPIIIQPSTVIYGKTSTLTDEGIAASTTFSKSTILVSPSPSSGASAVSSAAIVTSAAHQAGGTTSSTSSSKKGTPTDNSNGSLFINPQAAASTQSRSWLLAAVGLLVALF</sequence>
<feature type="signal peptide" evidence="2">
    <location>
        <begin position="1"/>
        <end position="18"/>
    </location>
</feature>
<reference evidence="3 4" key="1">
    <citation type="journal article" date="2016" name="Nat. Commun.">
        <title>Ectomycorrhizal ecology is imprinted in the genome of the dominant symbiotic fungus Cenococcum geophilum.</title>
        <authorList>
            <consortium name="DOE Joint Genome Institute"/>
            <person name="Peter M."/>
            <person name="Kohler A."/>
            <person name="Ohm R.A."/>
            <person name="Kuo A."/>
            <person name="Krutzmann J."/>
            <person name="Morin E."/>
            <person name="Arend M."/>
            <person name="Barry K.W."/>
            <person name="Binder M."/>
            <person name="Choi C."/>
            <person name="Clum A."/>
            <person name="Copeland A."/>
            <person name="Grisel N."/>
            <person name="Haridas S."/>
            <person name="Kipfer T."/>
            <person name="LaButti K."/>
            <person name="Lindquist E."/>
            <person name="Lipzen A."/>
            <person name="Maire R."/>
            <person name="Meier B."/>
            <person name="Mihaltcheva S."/>
            <person name="Molinier V."/>
            <person name="Murat C."/>
            <person name="Poggeler S."/>
            <person name="Quandt C.A."/>
            <person name="Sperisen C."/>
            <person name="Tritt A."/>
            <person name="Tisserant E."/>
            <person name="Crous P.W."/>
            <person name="Henrissat B."/>
            <person name="Nehls U."/>
            <person name="Egli S."/>
            <person name="Spatafora J.W."/>
            <person name="Grigoriev I.V."/>
            <person name="Martin F.M."/>
        </authorList>
    </citation>
    <scope>NUCLEOTIDE SEQUENCE [LARGE SCALE GENOMIC DNA]</scope>
    <source>
        <strain evidence="3 4">CBS 207.34</strain>
    </source>
</reference>
<name>A0A8E2F3N9_9PEZI</name>
<dbReference type="Proteomes" id="UP000250140">
    <property type="component" value="Unassembled WGS sequence"/>
</dbReference>
<feature type="region of interest" description="Disordered" evidence="1">
    <location>
        <begin position="126"/>
        <end position="149"/>
    </location>
</feature>
<evidence type="ECO:0000256" key="1">
    <source>
        <dbReference type="SAM" id="MobiDB-lite"/>
    </source>
</evidence>
<feature type="region of interest" description="Disordered" evidence="1">
    <location>
        <begin position="237"/>
        <end position="258"/>
    </location>
</feature>
<keyword evidence="4" id="KW-1185">Reference proteome</keyword>
<dbReference type="OrthoDB" id="3942789at2759"/>
<protein>
    <recommendedName>
        <fullName evidence="5">Extracellular membrane protein CFEM domain-containing protein</fullName>
    </recommendedName>
</protein>
<feature type="compositionally biased region" description="Low complexity" evidence="1">
    <location>
        <begin position="138"/>
        <end position="149"/>
    </location>
</feature>
<evidence type="ECO:0008006" key="5">
    <source>
        <dbReference type="Google" id="ProtNLM"/>
    </source>
</evidence>
<feature type="compositionally biased region" description="Low complexity" evidence="1">
    <location>
        <begin position="237"/>
        <end position="253"/>
    </location>
</feature>
<proteinExistence type="predicted"/>
<feature type="chain" id="PRO_5034685298" description="Extracellular membrane protein CFEM domain-containing protein" evidence="2">
    <location>
        <begin position="19"/>
        <end position="287"/>
    </location>
</feature>
<gene>
    <name evidence="3" type="ORF">AOQ84DRAFT_8488</name>
</gene>
<dbReference type="EMBL" id="KV749323">
    <property type="protein sequence ID" value="OCL09985.1"/>
    <property type="molecule type" value="Genomic_DNA"/>
</dbReference>